<dbReference type="AlphaFoldDB" id="L8E7X8"/>
<name>L8E7X8_HUMAN</name>
<dbReference type="OrthoDB" id="8741746at2759"/>
<gene>
    <name evidence="1" type="primary">CD84</name>
</gene>
<evidence type="ECO:0000313" key="1">
    <source>
        <dbReference type="EMBL" id="CCQ43239.1"/>
    </source>
</evidence>
<reference evidence="1" key="1">
    <citation type="journal article" date="2013" name="PLoS ONE">
        <title>Direct detection of alternative open reading frames translation products in human significantly expands the proteome.</title>
        <authorList>
            <person name="Vanderperre B."/>
            <person name="Lucier J.-F."/>
            <person name="Motard J."/>
            <person name="Tremblay G."/>
            <person name="Vanderperre S."/>
            <person name="Wisztorski M."/>
            <person name="Salzet M."/>
            <person name="Boisvert F.-M."/>
            <person name="Roucou X."/>
        </authorList>
    </citation>
    <scope>NUCLEOTIDE SEQUENCE</scope>
</reference>
<protein>
    <submittedName>
        <fullName evidence="1">Alternative protein CD84</fullName>
    </submittedName>
</protein>
<sequence length="44" mass="5088">MMVQMMKLGSSQFQRLRELEFKLRQSAATLACPTNRSPASLHRH</sequence>
<dbReference type="EMBL" id="HF583742">
    <property type="protein sequence ID" value="CCQ43239.1"/>
    <property type="molecule type" value="Genomic_DNA"/>
</dbReference>
<organism evidence="1">
    <name type="scientific">Homo sapiens</name>
    <name type="common">Human</name>
    <dbReference type="NCBI Taxonomy" id="9606"/>
    <lineage>
        <taxon>Eukaryota</taxon>
        <taxon>Metazoa</taxon>
        <taxon>Chordata</taxon>
        <taxon>Craniata</taxon>
        <taxon>Vertebrata</taxon>
        <taxon>Euteleostomi</taxon>
        <taxon>Mammalia</taxon>
        <taxon>Eutheria</taxon>
        <taxon>Euarchontoglires</taxon>
        <taxon>Primates</taxon>
        <taxon>Haplorrhini</taxon>
        <taxon>Catarrhini</taxon>
        <taxon>Hominidae</taxon>
        <taxon>Homo</taxon>
    </lineage>
</organism>
<accession>L8E7X8</accession>
<proteinExistence type="predicted"/>